<proteinExistence type="predicted"/>
<evidence type="ECO:0000256" key="1">
    <source>
        <dbReference type="SAM" id="Phobius"/>
    </source>
</evidence>
<dbReference type="EMBL" id="BOPL01000014">
    <property type="protein sequence ID" value="GIK07599.1"/>
    <property type="molecule type" value="Genomic_DNA"/>
</dbReference>
<organism evidence="2 3">
    <name type="scientific">Aspergillus viridinutans</name>
    <dbReference type="NCBI Taxonomy" id="75553"/>
    <lineage>
        <taxon>Eukaryota</taxon>
        <taxon>Fungi</taxon>
        <taxon>Dikarya</taxon>
        <taxon>Ascomycota</taxon>
        <taxon>Pezizomycotina</taxon>
        <taxon>Eurotiomycetes</taxon>
        <taxon>Eurotiomycetidae</taxon>
        <taxon>Eurotiales</taxon>
        <taxon>Aspergillaceae</taxon>
        <taxon>Aspergillus</taxon>
        <taxon>Aspergillus subgen. Fumigati</taxon>
    </lineage>
</organism>
<name>A0A9P3CCD7_ASPVI</name>
<keyword evidence="1" id="KW-1133">Transmembrane helix</keyword>
<comment type="caution">
    <text evidence="2">The sequence shown here is derived from an EMBL/GenBank/DDBJ whole genome shotgun (WGS) entry which is preliminary data.</text>
</comment>
<dbReference type="AlphaFoldDB" id="A0A9P3CCD7"/>
<feature type="transmembrane region" description="Helical" evidence="1">
    <location>
        <begin position="12"/>
        <end position="36"/>
    </location>
</feature>
<dbReference type="OrthoDB" id="3034003at2759"/>
<keyword evidence="1" id="KW-0812">Transmembrane</keyword>
<sequence length="768" mass="82265">MTSLTVAEVSGLIAAGVFILQLLLPLSLPLILIAFLTDENSIISWNVLARFLHSTLWPSILGSSTAAASGVQKRLTITGYAQTIILGVVSIASIVTPLGLYDSIEPASSPTAEPFAYIKGTSAFSYGTPARSDAPFTRNCGLQRACPGTSLNKTCRQQGLLENCTVVYDSLGPEHLQDVFRDGASAFGPSVSSIFDMQYRTFINGTDPYSVLGWYAKPSYRSLQVLILDEKVEAVEGLIVDMVEGGIGFRNHTAPSKALKYGSTWDEDILFIQPETQCVPLNFSIDFQLPSDLETSLSVVNLVLRDHGGLSNIVQPRPSISIPVNGQEFDLRQRAWNAAWYNNFLTLAYFNATDPDPTNITRLDVTPGQTFKLENANFTLGYRSIKSTISLGEYLNLRVNNSTINPHGITQKDFDLATTLCGGTTSSSPSTITSALIGCGLVYGAANRTDGVSPLRTDPNSPWSIPLYICASAVKASLKTVSFGYNGTGLDALSITSLSQKTYPSPPLWAVEDLPDRSLADVQPLWGILPANTTSAVNLSTIAGPSLYLPGYIDTTTTPLTGLAPVPVSTGQNLPGVDFYTQSLYRALSISSPAGQPYADYSGWTSLALYAKWQALSTTATGAAKIIDLVWTDFAANAMVGTKAAAEQDQVLPVTVFERRIRYRLPYAVPGIVVLVAALGIVGGVVVLGCMRRTGVGRLKGFLERTAVGRVLGLVLLGEEGEMGKDWVEKVGGKRVRITEGGITVEPGLLSAEMKRDGHENDSAEVKG</sequence>
<dbReference type="GeneID" id="66931247"/>
<protein>
    <submittedName>
        <fullName evidence="2">Uncharacterized protein</fullName>
    </submittedName>
</protein>
<feature type="transmembrane region" description="Helical" evidence="1">
    <location>
        <begin position="667"/>
        <end position="690"/>
    </location>
</feature>
<feature type="transmembrane region" description="Helical" evidence="1">
    <location>
        <begin position="48"/>
        <end position="68"/>
    </location>
</feature>
<keyword evidence="3" id="KW-1185">Reference proteome</keyword>
<evidence type="ECO:0000313" key="2">
    <source>
        <dbReference type="EMBL" id="GIK07599.1"/>
    </source>
</evidence>
<dbReference type="RefSeq" id="XP_043130785.1">
    <property type="nucleotide sequence ID" value="XM_043274850.1"/>
</dbReference>
<evidence type="ECO:0000313" key="3">
    <source>
        <dbReference type="Proteomes" id="UP000710440"/>
    </source>
</evidence>
<keyword evidence="1" id="KW-0472">Membrane</keyword>
<reference evidence="2 3" key="1">
    <citation type="submission" date="2021-02" db="EMBL/GenBank/DDBJ databases">
        <title>Pan-genome distribution and transcriptional activeness of fungal secondary metabolism genes in Aspergillus section Fumigati.</title>
        <authorList>
            <person name="Takahashi H."/>
            <person name="Umemura M."/>
            <person name="Ninomiya A."/>
            <person name="Kusuya Y."/>
            <person name="Urayama S."/>
            <person name="Shimizu M."/>
            <person name="Watanabe A."/>
            <person name="Kamei K."/>
            <person name="Yaguchi T."/>
            <person name="Hagiwara D."/>
        </authorList>
    </citation>
    <scope>NUCLEOTIDE SEQUENCE [LARGE SCALE GENOMIC DNA]</scope>
    <source>
        <strain evidence="2 3">IFM 47045</strain>
    </source>
</reference>
<feature type="transmembrane region" description="Helical" evidence="1">
    <location>
        <begin position="80"/>
        <end position="101"/>
    </location>
</feature>
<dbReference type="Proteomes" id="UP000710440">
    <property type="component" value="Unassembled WGS sequence"/>
</dbReference>
<gene>
    <name evidence="2" type="ORF">Aspvir_003265</name>
</gene>
<accession>A0A9P3CCD7</accession>